<evidence type="ECO:0000256" key="9">
    <source>
        <dbReference type="ARBA" id="ARBA00011245"/>
    </source>
</evidence>
<dbReference type="InterPro" id="IPR012258">
    <property type="entry name" value="Acyl-CoA_oxidase"/>
</dbReference>
<evidence type="ECO:0000256" key="14">
    <source>
        <dbReference type="ARBA" id="ARBA00022837"/>
    </source>
</evidence>
<comment type="pathway">
    <text evidence="6">Lipid metabolism.</text>
</comment>
<dbReference type="Pfam" id="PF02770">
    <property type="entry name" value="Acyl-CoA_dh_M"/>
    <property type="match status" value="1"/>
</dbReference>
<dbReference type="InterPro" id="IPR002655">
    <property type="entry name" value="Acyl-CoA_oxidase_C"/>
</dbReference>
<accession>A0AAN7P3U6</accession>
<dbReference type="Pfam" id="PF00128">
    <property type="entry name" value="Alpha-amylase"/>
    <property type="match status" value="1"/>
</dbReference>
<dbReference type="Gene3D" id="2.60.40.1180">
    <property type="entry name" value="Golgi alpha-mannosidase II"/>
    <property type="match status" value="1"/>
</dbReference>
<dbReference type="InterPro" id="IPR006091">
    <property type="entry name" value="Acyl-CoA_Oxase/DH_mid-dom"/>
</dbReference>
<comment type="subcellular location">
    <subcellularLocation>
        <location evidence="5">Peroxisome</location>
    </subcellularLocation>
</comment>
<evidence type="ECO:0000256" key="4">
    <source>
        <dbReference type="ARBA" id="ARBA00001974"/>
    </source>
</evidence>
<dbReference type="Gene3D" id="3.20.20.80">
    <property type="entry name" value="Glycosidases"/>
    <property type="match status" value="1"/>
</dbReference>
<evidence type="ECO:0000259" key="21">
    <source>
        <dbReference type="SMART" id="SM00632"/>
    </source>
</evidence>
<dbReference type="PANTHER" id="PTHR10909:SF390">
    <property type="entry name" value="PEROXISOMAL ACYL-COENZYME A OXIDASE 3"/>
    <property type="match status" value="1"/>
</dbReference>
<dbReference type="InterPro" id="IPR009100">
    <property type="entry name" value="AcylCoA_DH/oxidase_NM_dom_sf"/>
</dbReference>
<dbReference type="Pfam" id="PF01756">
    <property type="entry name" value="ACOX"/>
    <property type="match status" value="1"/>
</dbReference>
<comment type="cofactor">
    <cofactor evidence="2">
        <name>Ca(2+)</name>
        <dbReference type="ChEBI" id="CHEBI:29108"/>
    </cofactor>
</comment>
<evidence type="ECO:0000256" key="19">
    <source>
        <dbReference type="ARBA" id="ARBA00023214"/>
    </source>
</evidence>
<evidence type="ECO:0008006" key="25">
    <source>
        <dbReference type="Google" id="ProtNLM"/>
    </source>
</evidence>
<feature type="domain" description="Alpha-amylase C-terminal" evidence="21">
    <location>
        <begin position="1107"/>
        <end position="1195"/>
    </location>
</feature>
<evidence type="ECO:0000256" key="18">
    <source>
        <dbReference type="ARBA" id="ARBA00023157"/>
    </source>
</evidence>
<comment type="subunit">
    <text evidence="9">Monomer.</text>
</comment>
<feature type="domain" description="Glycosyl hydrolase family 13 catalytic" evidence="22">
    <location>
        <begin position="732"/>
        <end position="1098"/>
    </location>
</feature>
<evidence type="ECO:0000256" key="6">
    <source>
        <dbReference type="ARBA" id="ARBA00005189"/>
    </source>
</evidence>
<dbReference type="SUPFAM" id="SSF51445">
    <property type="entry name" value="(Trans)glycosidases"/>
    <property type="match status" value="1"/>
</dbReference>
<dbReference type="GO" id="GO:0005777">
    <property type="term" value="C:peroxisome"/>
    <property type="evidence" value="ECO:0007669"/>
    <property type="project" value="UniProtKB-SubCell"/>
</dbReference>
<dbReference type="InterPro" id="IPR017853">
    <property type="entry name" value="GH"/>
</dbReference>
<dbReference type="Gene3D" id="1.20.140.10">
    <property type="entry name" value="Butyryl-CoA Dehydrogenase, subunit A, domain 3"/>
    <property type="match status" value="2"/>
</dbReference>
<evidence type="ECO:0000256" key="16">
    <source>
        <dbReference type="ARBA" id="ARBA00023098"/>
    </source>
</evidence>
<dbReference type="Pfam" id="PF02806">
    <property type="entry name" value="Alpha-amylase_C"/>
    <property type="match status" value="1"/>
</dbReference>
<keyword evidence="10" id="KW-0285">Flavoprotein</keyword>
<dbReference type="InterPro" id="IPR031319">
    <property type="entry name" value="A-amylase_C"/>
</dbReference>
<keyword evidence="15" id="KW-0560">Oxidoreductase</keyword>
<comment type="similarity">
    <text evidence="7">Belongs to the acyl-CoA oxidase family.</text>
</comment>
<dbReference type="GO" id="GO:0046872">
    <property type="term" value="F:metal ion binding"/>
    <property type="evidence" value="ECO:0007669"/>
    <property type="project" value="UniProtKB-KW"/>
</dbReference>
<dbReference type="InterPro" id="IPR006046">
    <property type="entry name" value="Alpha_amylase"/>
</dbReference>
<evidence type="ECO:0000256" key="1">
    <source>
        <dbReference type="ARBA" id="ARBA00000548"/>
    </source>
</evidence>
<comment type="caution">
    <text evidence="23">The sequence shown here is derived from an EMBL/GenBank/DDBJ whole genome shotgun (WGS) entry which is preliminary data.</text>
</comment>
<dbReference type="AlphaFoldDB" id="A0AAN7P3U6"/>
<keyword evidence="13" id="KW-0276">Fatty acid metabolism</keyword>
<dbReference type="Pfam" id="PF22924">
    <property type="entry name" value="ACOX_C_alpha1"/>
    <property type="match status" value="1"/>
</dbReference>
<evidence type="ECO:0000256" key="17">
    <source>
        <dbReference type="ARBA" id="ARBA00023140"/>
    </source>
</evidence>
<keyword evidence="19" id="KW-0868">Chloride</keyword>
<dbReference type="GO" id="GO:0033540">
    <property type="term" value="P:fatty acid beta-oxidation using acyl-CoA oxidase"/>
    <property type="evidence" value="ECO:0007669"/>
    <property type="project" value="TreeGrafter"/>
</dbReference>
<dbReference type="CDD" id="cd11317">
    <property type="entry name" value="AmyAc_bac_euk_AmyA"/>
    <property type="match status" value="1"/>
</dbReference>
<dbReference type="GO" id="GO:0055088">
    <property type="term" value="P:lipid homeostasis"/>
    <property type="evidence" value="ECO:0007669"/>
    <property type="project" value="TreeGrafter"/>
</dbReference>
<evidence type="ECO:0000256" key="7">
    <source>
        <dbReference type="ARBA" id="ARBA00006288"/>
    </source>
</evidence>
<dbReference type="FunFam" id="1.20.140.10:FF:000010">
    <property type="entry name" value="Acyl-coenzyme A oxidase"/>
    <property type="match status" value="1"/>
</dbReference>
<dbReference type="SUPFAM" id="SSF47203">
    <property type="entry name" value="Acyl-CoA dehydrogenase C-terminal domain-like"/>
    <property type="match status" value="2"/>
</dbReference>
<dbReference type="InterPro" id="IPR006047">
    <property type="entry name" value="GH13_cat_dom"/>
</dbReference>
<gene>
    <name evidence="23" type="ORF">RN001_012419</name>
</gene>
<evidence type="ECO:0000313" key="24">
    <source>
        <dbReference type="Proteomes" id="UP001353858"/>
    </source>
</evidence>
<evidence type="ECO:0000313" key="23">
    <source>
        <dbReference type="EMBL" id="KAK4875997.1"/>
    </source>
</evidence>
<keyword evidence="24" id="KW-1185">Reference proteome</keyword>
<dbReference type="GO" id="GO:0016402">
    <property type="term" value="F:pristanoyl-CoA oxidase activity"/>
    <property type="evidence" value="ECO:0007669"/>
    <property type="project" value="TreeGrafter"/>
</dbReference>
<evidence type="ECO:0000256" key="13">
    <source>
        <dbReference type="ARBA" id="ARBA00022832"/>
    </source>
</evidence>
<dbReference type="Proteomes" id="UP001353858">
    <property type="component" value="Unassembled WGS sequence"/>
</dbReference>
<comment type="cofactor">
    <cofactor evidence="3">
        <name>chloride</name>
        <dbReference type="ChEBI" id="CHEBI:17996"/>
    </cofactor>
</comment>
<comment type="catalytic activity">
    <reaction evidence="1">
        <text>Endohydrolysis of (1-&gt;4)-alpha-D-glucosidic linkages in polysaccharides containing three or more (1-&gt;4)-alpha-linked D-glucose units.</text>
        <dbReference type="EC" id="3.2.1.1"/>
    </reaction>
</comment>
<keyword evidence="14" id="KW-0106">Calcium</keyword>
<keyword evidence="12" id="KW-0274">FAD</keyword>
<dbReference type="GO" id="GO:0005504">
    <property type="term" value="F:fatty acid binding"/>
    <property type="evidence" value="ECO:0007669"/>
    <property type="project" value="TreeGrafter"/>
</dbReference>
<dbReference type="Gene3D" id="2.40.110.10">
    <property type="entry name" value="Butyryl-CoA Dehydrogenase, subunit A, domain 2"/>
    <property type="match status" value="1"/>
</dbReference>
<dbReference type="PANTHER" id="PTHR10909">
    <property type="entry name" value="ELECTRON TRANSPORT OXIDOREDUCTASE"/>
    <property type="match status" value="1"/>
</dbReference>
<keyword evidence="18" id="KW-1015">Disulfide bond</keyword>
<sequence>MSHLETPHDPTLENYRKLSTFDAEELNNFIFSEDSVKLQKDLYEEIQKYSVLYPRDGSHASVEEQKHLLVKKSFAAQSVKKKFRDLITKPFFTVSSIKVIDQLDKSIAVQGGVLFNMFPRSILYLGTEQHLQFYEESTKGKILGCFCLTEVGHGSDTKQIQTTATYDSRTKEFVIHTPSFQAAKCWIANIGKIATHAIVYAQLITSDCKRHGLHAFVVPIRDPKTHLPYPGVILADLGEKLGLLGVDNGLLLFNHYRIPKMNLLNKLGDVTDDGKYILNVTDINQQNAISFKILSQGRLSIIVGSCMFQIHALTIALRHAAVRKQFGPKDAEELPILEYQSHQYRLIPYLGCTYTTLLFLKYFLLHKNVLAVEDNDTMVELHAILSAGKPYFSFIARDSIQECREACAGLGYLSVSGLGVIRNDHDANLTFEGDNNVLLQQTSNWLLKYWPLVISKKVVKSPLGSLDFLNSALDILQLKFEVVPLEEFYSLRNICKYYQWLVCYLLKRSYEKVEYLEKTSNAHKFWIKNKSQIYNLRNLSMAYLESFVLQETSLLVETSASTSINKVLNQLVSLYAVWSLQKHVSLFYEGQYTDSPLFPKLIEDSILLLCHRLKNEVVSLVDVIAPFDDIVRSILGHSDGQIYSRLFGAIIQVPEAFSNATWLKDLHSKLGKRGALGHGEHSSRLDIFNAIQIFRLIELPLGCLSLVLRLALLSNNHILKHEKNPNWWTNRNSIVHLFEWKWKDIANECEQFLQHKGYAGIQLSPVSENLALPDHPWWERYQPVSYQIITRSGNEADFLDMTRRCNAVGVRIYVDVVINHMTGGSTQQVGAGGSPADPTTQSYPAVPYSSWDFHKSCSIENDDYVHNPNNVRNCKLVGMNDLDQGKDYVRTKIIEFLNHLIDLGVAGFRVDAAKHMWPSDLQYIYSQLKNLDTSFGFAPFSKPYIYQEVIDLGGEAISKYEYKDFASVTEFKHSAEISRVFQGNDKLTHLSNWGPAWGFLETNDSIIFVDNHDNQRSFGTLTHKNPKQYKMATAFMLAHPYGMTRIMSSFAFDNKDQGPPHDNNFQITSPIINEDDSCGGGWVCEHRWRQIYNMIIFRNIVKETSLNDWWSNGDQQIAFCRGNKGFVAFTNWGDLLEVLQTCLPAGVYCDVISGNVSNNGECTGKSVHVGPDGKAMIDIKFGDEDGVLAIHENSRIRSTHFNKL</sequence>
<evidence type="ECO:0000259" key="22">
    <source>
        <dbReference type="SMART" id="SM00642"/>
    </source>
</evidence>
<dbReference type="SUPFAM" id="SSF56645">
    <property type="entry name" value="Acyl-CoA dehydrogenase NM domain-like"/>
    <property type="match status" value="1"/>
</dbReference>
<dbReference type="PRINTS" id="PR00110">
    <property type="entry name" value="ALPHAAMYLASE"/>
</dbReference>
<evidence type="ECO:0000256" key="20">
    <source>
        <dbReference type="RuleBase" id="RU003615"/>
    </source>
</evidence>
<protein>
    <recommendedName>
        <fullName evidence="25">Alpha-amylase</fullName>
    </recommendedName>
</protein>
<keyword evidence="17" id="KW-0576">Peroxisome</keyword>
<dbReference type="InterPro" id="IPR013780">
    <property type="entry name" value="Glyco_hydro_b"/>
</dbReference>
<dbReference type="InterPro" id="IPR046373">
    <property type="entry name" value="Acyl-CoA_Oxase/DH_mid-dom_sf"/>
</dbReference>
<dbReference type="InterPro" id="IPR055060">
    <property type="entry name" value="ACOX_C_alpha1"/>
</dbReference>
<keyword evidence="16" id="KW-0443">Lipid metabolism</keyword>
<dbReference type="FunFam" id="1.20.140.10:FF:000007">
    <property type="entry name" value="Acyl-coenzyme A oxidase"/>
    <property type="match status" value="1"/>
</dbReference>
<evidence type="ECO:0000256" key="10">
    <source>
        <dbReference type="ARBA" id="ARBA00022630"/>
    </source>
</evidence>
<comment type="cofactor">
    <cofactor evidence="4">
        <name>FAD</name>
        <dbReference type="ChEBI" id="CHEBI:57692"/>
    </cofactor>
</comment>
<evidence type="ECO:0000256" key="11">
    <source>
        <dbReference type="ARBA" id="ARBA00022723"/>
    </source>
</evidence>
<dbReference type="SMART" id="SM00632">
    <property type="entry name" value="Aamy_C"/>
    <property type="match status" value="1"/>
</dbReference>
<dbReference type="InterPro" id="IPR006048">
    <property type="entry name" value="A-amylase/branching_C"/>
</dbReference>
<evidence type="ECO:0000256" key="5">
    <source>
        <dbReference type="ARBA" id="ARBA00004275"/>
    </source>
</evidence>
<dbReference type="EMBL" id="JARPUR010000005">
    <property type="protein sequence ID" value="KAK4875997.1"/>
    <property type="molecule type" value="Genomic_DNA"/>
</dbReference>
<dbReference type="FunFam" id="2.40.110.10:FF:000005">
    <property type="entry name" value="Acyl-coenzyme A oxidase"/>
    <property type="match status" value="1"/>
</dbReference>
<evidence type="ECO:0000256" key="15">
    <source>
        <dbReference type="ARBA" id="ARBA00023002"/>
    </source>
</evidence>
<dbReference type="GO" id="GO:0005975">
    <property type="term" value="P:carbohydrate metabolic process"/>
    <property type="evidence" value="ECO:0007669"/>
    <property type="project" value="InterPro"/>
</dbReference>
<name>A0AAN7P3U6_9COLE</name>
<organism evidence="23 24">
    <name type="scientific">Aquatica leii</name>
    <dbReference type="NCBI Taxonomy" id="1421715"/>
    <lineage>
        <taxon>Eukaryota</taxon>
        <taxon>Metazoa</taxon>
        <taxon>Ecdysozoa</taxon>
        <taxon>Arthropoda</taxon>
        <taxon>Hexapoda</taxon>
        <taxon>Insecta</taxon>
        <taxon>Pterygota</taxon>
        <taxon>Neoptera</taxon>
        <taxon>Endopterygota</taxon>
        <taxon>Coleoptera</taxon>
        <taxon>Polyphaga</taxon>
        <taxon>Elateriformia</taxon>
        <taxon>Elateroidea</taxon>
        <taxon>Lampyridae</taxon>
        <taxon>Luciolinae</taxon>
        <taxon>Aquatica</taxon>
    </lineage>
</organism>
<proteinExistence type="inferred from homology"/>
<evidence type="ECO:0000256" key="3">
    <source>
        <dbReference type="ARBA" id="ARBA00001923"/>
    </source>
</evidence>
<comment type="similarity">
    <text evidence="8 20">Belongs to the glycosyl hydrolase 13 family.</text>
</comment>
<dbReference type="SUPFAM" id="SSF51011">
    <property type="entry name" value="Glycosyl hydrolase domain"/>
    <property type="match status" value="1"/>
</dbReference>
<evidence type="ECO:0000256" key="8">
    <source>
        <dbReference type="ARBA" id="ARBA00008061"/>
    </source>
</evidence>
<reference evidence="24" key="1">
    <citation type="submission" date="2023-01" db="EMBL/GenBank/DDBJ databases">
        <title>Key to firefly adult light organ development and bioluminescence: homeobox transcription factors regulate luciferase expression and transportation to peroxisome.</title>
        <authorList>
            <person name="Fu X."/>
        </authorList>
    </citation>
    <scope>NUCLEOTIDE SEQUENCE [LARGE SCALE GENOMIC DNA]</scope>
</reference>
<dbReference type="InterPro" id="IPR036250">
    <property type="entry name" value="AcylCo_DH-like_C"/>
</dbReference>
<evidence type="ECO:0000256" key="12">
    <source>
        <dbReference type="ARBA" id="ARBA00022827"/>
    </source>
</evidence>
<dbReference type="SMART" id="SM00642">
    <property type="entry name" value="Aamy"/>
    <property type="match status" value="1"/>
</dbReference>
<evidence type="ECO:0000256" key="2">
    <source>
        <dbReference type="ARBA" id="ARBA00001913"/>
    </source>
</evidence>
<dbReference type="GO" id="GO:0071949">
    <property type="term" value="F:FAD binding"/>
    <property type="evidence" value="ECO:0007669"/>
    <property type="project" value="InterPro"/>
</dbReference>
<dbReference type="GO" id="GO:0004556">
    <property type="term" value="F:alpha-amylase activity"/>
    <property type="evidence" value="ECO:0007669"/>
    <property type="project" value="UniProtKB-EC"/>
</dbReference>
<keyword evidence="11" id="KW-0479">Metal-binding</keyword>